<evidence type="ECO:0000313" key="3">
    <source>
        <dbReference type="EMBL" id="SDH62072.1"/>
    </source>
</evidence>
<name>A0A1G8DWI8_9FLAO</name>
<reference evidence="4" key="1">
    <citation type="submission" date="2016-10" db="EMBL/GenBank/DDBJ databases">
        <authorList>
            <person name="Varghese N."/>
            <person name="Submissions S."/>
        </authorList>
    </citation>
    <scope>NUCLEOTIDE SEQUENCE [LARGE SCALE GENOMIC DNA]</scope>
    <source>
        <strain evidence="4">DSM 23313</strain>
    </source>
</reference>
<dbReference type="NCBIfam" id="TIGR02145">
    <property type="entry name" value="Fib_succ_major"/>
    <property type="match status" value="1"/>
</dbReference>
<feature type="chain" id="PRO_5017353056" evidence="1">
    <location>
        <begin position="24"/>
        <end position="466"/>
    </location>
</feature>
<accession>A0A1G8DWI8</accession>
<dbReference type="InterPro" id="IPR011871">
    <property type="entry name" value="Fib_succ_major"/>
</dbReference>
<dbReference type="STRING" id="702745.SAMN05421818_108108"/>
<dbReference type="AlphaFoldDB" id="A0A1G8DWI8"/>
<evidence type="ECO:0000256" key="1">
    <source>
        <dbReference type="SAM" id="SignalP"/>
    </source>
</evidence>
<protein>
    <submittedName>
        <fullName evidence="3">Major paralogous domain-containing protein</fullName>
    </submittedName>
</protein>
<dbReference type="EMBL" id="FNDQ01000008">
    <property type="protein sequence ID" value="SDH62072.1"/>
    <property type="molecule type" value="Genomic_DNA"/>
</dbReference>
<evidence type="ECO:0000259" key="2">
    <source>
        <dbReference type="Pfam" id="PF09603"/>
    </source>
</evidence>
<gene>
    <name evidence="3" type="ORF">SAMN05421818_108108</name>
</gene>
<dbReference type="Pfam" id="PF09603">
    <property type="entry name" value="Fib_succ_major"/>
    <property type="match status" value="1"/>
</dbReference>
<dbReference type="CDD" id="cd14948">
    <property type="entry name" value="BACON"/>
    <property type="match status" value="1"/>
</dbReference>
<sequence>MGKKNLLLLGVVCFVSFFTSCSSDDGNVESIEGFKVDHDLLNYEANGGKKEVKVTSKLEWKAELDEATASWLSIERLVDKIVVEAKVNETTEERVGIINLLSNETGKSLVKINVKQLAADNNVGNKAYQLAMPTKDMFKGSNIYKVLDDSGNEVARLYLEYLKSTEIAEQRITLHTLKDGKINNTEGVVLPDGGAIKWDLKLNKFTYSKGTNADAKTVFIQNDGSVTFSKGEGLTVVDAKLEAYVLEDKRNEEVSKYALVKIGGQIWLAENLKTKYYLDGSPINSYKNKQDWYETTEGAYVFYDNDIANKDVMGGLYNWMAATSPKGLAPKGFRVTGHKDWATIAYYLDPANFDIDDIYGGSRESETIAPIMKSTSGWLFDSGNNKPGDGNNLSGLNIYACGSTSESKFMDFSGKGRQAYFWTTDEYEEKTAMFRRFYYDEVFVNQWFENMNYGYSIRCVIDLDKF</sequence>
<dbReference type="InterPro" id="IPR013783">
    <property type="entry name" value="Ig-like_fold"/>
</dbReference>
<dbReference type="PROSITE" id="PS51257">
    <property type="entry name" value="PROKAR_LIPOPROTEIN"/>
    <property type="match status" value="1"/>
</dbReference>
<feature type="signal peptide" evidence="1">
    <location>
        <begin position="1"/>
        <end position="23"/>
    </location>
</feature>
<proteinExistence type="predicted"/>
<organism evidence="3 4">
    <name type="scientific">Myroides phaeus</name>
    <dbReference type="NCBI Taxonomy" id="702745"/>
    <lineage>
        <taxon>Bacteria</taxon>
        <taxon>Pseudomonadati</taxon>
        <taxon>Bacteroidota</taxon>
        <taxon>Flavobacteriia</taxon>
        <taxon>Flavobacteriales</taxon>
        <taxon>Flavobacteriaceae</taxon>
        <taxon>Myroides</taxon>
    </lineage>
</organism>
<feature type="domain" description="Fibrobacter succinogenes major paralogous" evidence="2">
    <location>
        <begin position="260"/>
        <end position="460"/>
    </location>
</feature>
<dbReference type="Gene3D" id="2.60.40.10">
    <property type="entry name" value="Immunoglobulins"/>
    <property type="match status" value="1"/>
</dbReference>
<keyword evidence="1" id="KW-0732">Signal</keyword>
<dbReference type="InterPro" id="IPR024361">
    <property type="entry name" value="BACON"/>
</dbReference>
<evidence type="ECO:0000313" key="4">
    <source>
        <dbReference type="Proteomes" id="UP000243588"/>
    </source>
</evidence>
<dbReference type="Proteomes" id="UP000243588">
    <property type="component" value="Unassembled WGS sequence"/>
</dbReference>
<keyword evidence="4" id="KW-1185">Reference proteome</keyword>
<dbReference type="RefSeq" id="WP_090407667.1">
    <property type="nucleotide sequence ID" value="NZ_FNDQ01000008.1"/>
</dbReference>